<organism evidence="2 3">
    <name type="scientific">Streptomyces apricus</name>
    <dbReference type="NCBI Taxonomy" id="1828112"/>
    <lineage>
        <taxon>Bacteria</taxon>
        <taxon>Bacillati</taxon>
        <taxon>Actinomycetota</taxon>
        <taxon>Actinomycetes</taxon>
        <taxon>Kitasatosporales</taxon>
        <taxon>Streptomycetaceae</taxon>
        <taxon>Streptomyces</taxon>
    </lineage>
</organism>
<name>A0A5B0AZG2_9ACTN</name>
<reference evidence="2 3" key="1">
    <citation type="submission" date="2019-05" db="EMBL/GenBank/DDBJ databases">
        <authorList>
            <person name="Hariharan J."/>
            <person name="Choudoir M.J."/>
            <person name="Diebold P."/>
            <person name="Panke-Buisse K."/>
            <person name="Buckley D.H."/>
        </authorList>
    </citation>
    <scope>NUCLEOTIDE SEQUENCE [LARGE SCALE GENOMIC DNA]</scope>
    <source>
        <strain evidence="2 3">SUN51</strain>
    </source>
</reference>
<protein>
    <submittedName>
        <fullName evidence="2">Uncharacterized protein</fullName>
    </submittedName>
</protein>
<sequence>MSGAGAWGLSAQFPAPLGSGAAPRLLSLGARGTARQAPTGPHPTRSRKPVPLGRTGGVPPARRRVSRRWRILSPSVAA</sequence>
<dbReference type="Proteomes" id="UP000324965">
    <property type="component" value="Unassembled WGS sequence"/>
</dbReference>
<feature type="compositionally biased region" description="Basic residues" evidence="1">
    <location>
        <begin position="61"/>
        <end position="70"/>
    </location>
</feature>
<keyword evidence="3" id="KW-1185">Reference proteome</keyword>
<evidence type="ECO:0000313" key="3">
    <source>
        <dbReference type="Proteomes" id="UP000324965"/>
    </source>
</evidence>
<gene>
    <name evidence="2" type="ORF">FGF04_14475</name>
</gene>
<feature type="region of interest" description="Disordered" evidence="1">
    <location>
        <begin position="20"/>
        <end position="78"/>
    </location>
</feature>
<dbReference type="EMBL" id="VDFC01000040">
    <property type="protein sequence ID" value="KAA0935303.1"/>
    <property type="molecule type" value="Genomic_DNA"/>
</dbReference>
<comment type="caution">
    <text evidence="2">The sequence shown here is derived from an EMBL/GenBank/DDBJ whole genome shotgun (WGS) entry which is preliminary data.</text>
</comment>
<proteinExistence type="predicted"/>
<accession>A0A5B0AZG2</accession>
<dbReference type="AlphaFoldDB" id="A0A5B0AZG2"/>
<dbReference type="OrthoDB" id="9993305at2"/>
<evidence type="ECO:0000256" key="1">
    <source>
        <dbReference type="SAM" id="MobiDB-lite"/>
    </source>
</evidence>
<evidence type="ECO:0000313" key="2">
    <source>
        <dbReference type="EMBL" id="KAA0935303.1"/>
    </source>
</evidence>